<dbReference type="Proteomes" id="UP001627154">
    <property type="component" value="Unassembled WGS sequence"/>
</dbReference>
<evidence type="ECO:0000313" key="2">
    <source>
        <dbReference type="EMBL" id="KAL3400962.1"/>
    </source>
</evidence>
<comment type="caution">
    <text evidence="2">The sequence shown here is derived from an EMBL/GenBank/DDBJ whole genome shotgun (WGS) entry which is preliminary data.</text>
</comment>
<dbReference type="AlphaFoldDB" id="A0ABD2X7W1"/>
<organism evidence="2 3">
    <name type="scientific">Trichogramma kaykai</name>
    <dbReference type="NCBI Taxonomy" id="54128"/>
    <lineage>
        <taxon>Eukaryota</taxon>
        <taxon>Metazoa</taxon>
        <taxon>Ecdysozoa</taxon>
        <taxon>Arthropoda</taxon>
        <taxon>Hexapoda</taxon>
        <taxon>Insecta</taxon>
        <taxon>Pterygota</taxon>
        <taxon>Neoptera</taxon>
        <taxon>Endopterygota</taxon>
        <taxon>Hymenoptera</taxon>
        <taxon>Apocrita</taxon>
        <taxon>Proctotrupomorpha</taxon>
        <taxon>Chalcidoidea</taxon>
        <taxon>Trichogrammatidae</taxon>
        <taxon>Trichogramma</taxon>
    </lineage>
</organism>
<evidence type="ECO:0000313" key="3">
    <source>
        <dbReference type="Proteomes" id="UP001627154"/>
    </source>
</evidence>
<feature type="region of interest" description="Disordered" evidence="1">
    <location>
        <begin position="95"/>
        <end position="133"/>
    </location>
</feature>
<protein>
    <submittedName>
        <fullName evidence="2">Uncharacterized protein</fullName>
    </submittedName>
</protein>
<dbReference type="EMBL" id="JBJJXI010000049">
    <property type="protein sequence ID" value="KAL3400962.1"/>
    <property type="molecule type" value="Genomic_DNA"/>
</dbReference>
<accession>A0ABD2X7W1</accession>
<name>A0ABD2X7W1_9HYME</name>
<proteinExistence type="predicted"/>
<evidence type="ECO:0000256" key="1">
    <source>
        <dbReference type="SAM" id="MobiDB-lite"/>
    </source>
</evidence>
<gene>
    <name evidence="2" type="ORF">TKK_005621</name>
</gene>
<keyword evidence="3" id="KW-1185">Reference proteome</keyword>
<sequence>MVNPNICVRKREATGGYNHPSLTNESQARYKPNNSSSELECLLTAPSFLVNPAKCKGRVSFRSTGESGSNFRKRDTSDRIPLLSARIHVDLSPTPITKESSRSIERKSRKRQAVLHNSSSSDTSVSMVKARQRKKEAQRLAATTASSAADLPGRELDGLRPEERIAFIAAGPQRLYWACNFYMVSFYFDAVKSERSLSYFIFGGSMASSNKRCKIN</sequence>
<reference evidence="2 3" key="1">
    <citation type="journal article" date="2024" name="bioRxiv">
        <title>A reference genome for Trichogramma kaykai: A tiny desert-dwelling parasitoid wasp with competing sex-ratio distorters.</title>
        <authorList>
            <person name="Culotta J."/>
            <person name="Lindsey A.R."/>
        </authorList>
    </citation>
    <scope>NUCLEOTIDE SEQUENCE [LARGE SCALE GENOMIC DNA]</scope>
    <source>
        <strain evidence="2 3">KSX58</strain>
    </source>
</reference>